<evidence type="ECO:0000313" key="4">
    <source>
        <dbReference type="Proteomes" id="UP000030764"/>
    </source>
</evidence>
<dbReference type="EMBL" id="KL367507">
    <property type="protein sequence ID" value="KFD68166.1"/>
    <property type="molecule type" value="Genomic_DNA"/>
</dbReference>
<evidence type="ECO:0000256" key="1">
    <source>
        <dbReference type="SAM" id="MobiDB-lite"/>
    </source>
</evidence>
<reference evidence="3 4" key="1">
    <citation type="journal article" date="2014" name="Nat. Genet.">
        <title>Genome and transcriptome of the porcine whipworm Trichuris suis.</title>
        <authorList>
            <person name="Jex A.R."/>
            <person name="Nejsum P."/>
            <person name="Schwarz E.M."/>
            <person name="Hu L."/>
            <person name="Young N.D."/>
            <person name="Hall R.S."/>
            <person name="Korhonen P.K."/>
            <person name="Liao S."/>
            <person name="Thamsborg S."/>
            <person name="Xia J."/>
            <person name="Xu P."/>
            <person name="Wang S."/>
            <person name="Scheerlinck J.P."/>
            <person name="Hofmann A."/>
            <person name="Sternberg P.W."/>
            <person name="Wang J."/>
            <person name="Gasser R.B."/>
        </authorList>
    </citation>
    <scope>NUCLEOTIDE SEQUENCE [LARGE SCALE GENOMIC DNA]</scope>
    <source>
        <strain evidence="3">DCEP-RM93F</strain>
        <strain evidence="2">DCEP-RM93M</strain>
    </source>
</reference>
<dbReference type="Proteomes" id="UP000030758">
    <property type="component" value="Unassembled WGS sequence"/>
</dbReference>
<dbReference type="AlphaFoldDB" id="A0A085NFC0"/>
<dbReference type="Proteomes" id="UP000030764">
    <property type="component" value="Unassembled WGS sequence"/>
</dbReference>
<proteinExistence type="predicted"/>
<name>A0A085NFC0_9BILA</name>
<dbReference type="EMBL" id="KL363192">
    <property type="protein sequence ID" value="KFD56825.1"/>
    <property type="molecule type" value="Genomic_DNA"/>
</dbReference>
<sequence>MESMQENLVDSRTHDQPAPEDIVQCRGRGKTRKKPKEAVTEKGIEGKLCERVQRLSGCRIFLSLRSASDRRPCVAGSCLPYRCGMC</sequence>
<feature type="region of interest" description="Disordered" evidence="1">
    <location>
        <begin position="1"/>
        <end position="37"/>
    </location>
</feature>
<organism evidence="3">
    <name type="scientific">Trichuris suis</name>
    <name type="common">pig whipworm</name>
    <dbReference type="NCBI Taxonomy" id="68888"/>
    <lineage>
        <taxon>Eukaryota</taxon>
        <taxon>Metazoa</taxon>
        <taxon>Ecdysozoa</taxon>
        <taxon>Nematoda</taxon>
        <taxon>Enoplea</taxon>
        <taxon>Dorylaimia</taxon>
        <taxon>Trichinellida</taxon>
        <taxon>Trichuridae</taxon>
        <taxon>Trichuris</taxon>
    </lineage>
</organism>
<evidence type="ECO:0000313" key="3">
    <source>
        <dbReference type="EMBL" id="KFD68166.1"/>
    </source>
</evidence>
<accession>A0A085NFC0</accession>
<protein>
    <submittedName>
        <fullName evidence="3">Uncharacterized protein</fullName>
    </submittedName>
</protein>
<keyword evidence="4" id="KW-1185">Reference proteome</keyword>
<gene>
    <name evidence="2" type="ORF">M513_02502</name>
    <name evidence="3" type="ORF">M514_02502</name>
</gene>
<evidence type="ECO:0000313" key="2">
    <source>
        <dbReference type="EMBL" id="KFD56825.1"/>
    </source>
</evidence>